<accession>A0AA41RDL9</accession>
<reference evidence="4" key="1">
    <citation type="submission" date="2022-04" db="EMBL/GenBank/DDBJ databases">
        <title>Desulfatitalea alkaliphila sp. nov., a novel anaerobic sulfate-reducing bacterium isolated from terrestrial mud volcano, Taman Peninsula, Russia.</title>
        <authorList>
            <person name="Khomyakova M.A."/>
            <person name="Merkel A.Y."/>
            <person name="Slobodkin A.I."/>
        </authorList>
    </citation>
    <scope>NUCLEOTIDE SEQUENCE</scope>
    <source>
        <strain evidence="4">M08but</strain>
    </source>
</reference>
<organism evidence="4 5">
    <name type="scientific">Desulfatitalea alkaliphila</name>
    <dbReference type="NCBI Taxonomy" id="2929485"/>
    <lineage>
        <taxon>Bacteria</taxon>
        <taxon>Pseudomonadati</taxon>
        <taxon>Thermodesulfobacteriota</taxon>
        <taxon>Desulfobacteria</taxon>
        <taxon>Desulfobacterales</taxon>
        <taxon>Desulfosarcinaceae</taxon>
        <taxon>Desulfatitalea</taxon>
    </lineage>
</organism>
<proteinExistence type="inferred from homology"/>
<dbReference type="Proteomes" id="UP001165427">
    <property type="component" value="Unassembled WGS sequence"/>
</dbReference>
<comment type="similarity">
    <text evidence="1 2">Belongs to the UPF0251 family.</text>
</comment>
<feature type="compositionally biased region" description="Basic residues" evidence="3">
    <location>
        <begin position="106"/>
        <end position="115"/>
    </location>
</feature>
<dbReference type="HAMAP" id="MF_00674">
    <property type="entry name" value="UPF0251"/>
    <property type="match status" value="1"/>
</dbReference>
<keyword evidence="5" id="KW-1185">Reference proteome</keyword>
<dbReference type="AlphaFoldDB" id="A0AA41RDL9"/>
<dbReference type="InterPro" id="IPR036388">
    <property type="entry name" value="WH-like_DNA-bd_sf"/>
</dbReference>
<dbReference type="PANTHER" id="PTHR37478:SF2">
    <property type="entry name" value="UPF0251 PROTEIN TK0562"/>
    <property type="match status" value="1"/>
</dbReference>
<protein>
    <recommendedName>
        <fullName evidence="2">UPF0251 protein MRX98_20145</fullName>
    </recommendedName>
</protein>
<dbReference type="EMBL" id="JALJRB010000036">
    <property type="protein sequence ID" value="MCJ8502898.1"/>
    <property type="molecule type" value="Genomic_DNA"/>
</dbReference>
<dbReference type="Gene3D" id="1.10.10.10">
    <property type="entry name" value="Winged helix-like DNA-binding domain superfamily/Winged helix DNA-binding domain"/>
    <property type="match status" value="1"/>
</dbReference>
<dbReference type="Pfam" id="PF02001">
    <property type="entry name" value="DUF134"/>
    <property type="match status" value="1"/>
</dbReference>
<dbReference type="InterPro" id="IPR013324">
    <property type="entry name" value="RNA_pol_sigma_r3/r4-like"/>
</dbReference>
<dbReference type="SUPFAM" id="SSF88659">
    <property type="entry name" value="Sigma3 and sigma4 domains of RNA polymerase sigma factors"/>
    <property type="match status" value="1"/>
</dbReference>
<evidence type="ECO:0000313" key="5">
    <source>
        <dbReference type="Proteomes" id="UP001165427"/>
    </source>
</evidence>
<comment type="caution">
    <text evidence="4">The sequence shown here is derived from an EMBL/GenBank/DDBJ whole genome shotgun (WGS) entry which is preliminary data.</text>
</comment>
<evidence type="ECO:0000256" key="2">
    <source>
        <dbReference type="HAMAP-Rule" id="MF_00674"/>
    </source>
</evidence>
<feature type="region of interest" description="Disordered" evidence="3">
    <location>
        <begin position="101"/>
        <end position="144"/>
    </location>
</feature>
<dbReference type="PANTHER" id="PTHR37478">
    <property type="match status" value="1"/>
</dbReference>
<dbReference type="InterPro" id="IPR002852">
    <property type="entry name" value="UPF0251"/>
</dbReference>
<dbReference type="RefSeq" id="WP_246914431.1">
    <property type="nucleotide sequence ID" value="NZ_JALJRB010000036.1"/>
</dbReference>
<evidence type="ECO:0000256" key="3">
    <source>
        <dbReference type="SAM" id="MobiDB-lite"/>
    </source>
</evidence>
<evidence type="ECO:0000256" key="1">
    <source>
        <dbReference type="ARBA" id="ARBA00009350"/>
    </source>
</evidence>
<evidence type="ECO:0000313" key="4">
    <source>
        <dbReference type="EMBL" id="MCJ8502898.1"/>
    </source>
</evidence>
<name>A0AA41RDL9_9BACT</name>
<gene>
    <name evidence="4" type="ORF">MRX98_20145</name>
</gene>
<sequence length="144" mass="15400">MPRPKIRRCVQQGPVHTFYKPQGVPLEGLTGVNLTVEGLEILRLVDAEGLDHEAAAERMGVSRPTVSRMLAEARRTVARALSNGWAIHIDGGHYRMVGAVGGPHGAGRRQGRGRGRRFDGRCGPSASGAVRDSRAPSGNGEDSR</sequence>